<dbReference type="AlphaFoldDB" id="A0A446CDI7"/>
<sequence length="378" mass="41927">MAEPLMQAPAWRRPAGSALLLRLDALRFRSRRADYYEYLADLVEGTQGRKSLRDIFEDDARRHGQDTVRGRLSQHWAAAYQEAGGDLSAAWSDTLPAGECLLLGCVQEEGGDLPAALRDLARAVRLATDAWLALVSAAAAGVAAAAVAFALLCAIPFFSVPRLQHVFQAVPAEDYARLTRALFALAQGLRTWLPLWLVLVFGLAGLGLWSLPHFTGPLRARLDRWLLWRLYRDFHAIRFLSLLAVLVRQHGSADTRLRRALAVQARGAPPWLHAHLLDMLARIDAGLAGPEVFGTGLLEADTWWYMADMMDALGMEAGLARARQRIELRLLARVRRQASVLRWSLLISSVAAVLGIALWHYGVIDELRQALTNFYAGR</sequence>
<reference evidence="2 3" key="1">
    <citation type="submission" date="2018-07" db="EMBL/GenBank/DDBJ databases">
        <authorList>
            <person name="Peeters C."/>
        </authorList>
    </citation>
    <scope>NUCLEOTIDE SEQUENCE [LARGE SCALE GENOMIC DNA]</scope>
    <source>
        <strain evidence="2 3">LMG 30378</strain>
    </source>
</reference>
<feature type="transmembrane region" description="Helical" evidence="1">
    <location>
        <begin position="131"/>
        <end position="158"/>
    </location>
</feature>
<feature type="transmembrane region" description="Helical" evidence="1">
    <location>
        <begin position="192"/>
        <end position="209"/>
    </location>
</feature>
<protein>
    <recommendedName>
        <fullName evidence="4">Toxin coregulated pilus biosynthesis protein E</fullName>
    </recommendedName>
</protein>
<gene>
    <name evidence="2" type="ORF">AVE30378_01872</name>
</gene>
<evidence type="ECO:0000313" key="2">
    <source>
        <dbReference type="EMBL" id="SSW65937.1"/>
    </source>
</evidence>
<proteinExistence type="predicted"/>
<organism evidence="2 3">
    <name type="scientific">Achromobacter veterisilvae</name>
    <dbReference type="NCBI Taxonomy" id="2069367"/>
    <lineage>
        <taxon>Bacteria</taxon>
        <taxon>Pseudomonadati</taxon>
        <taxon>Pseudomonadota</taxon>
        <taxon>Betaproteobacteria</taxon>
        <taxon>Burkholderiales</taxon>
        <taxon>Alcaligenaceae</taxon>
        <taxon>Achromobacter</taxon>
    </lineage>
</organism>
<evidence type="ECO:0000256" key="1">
    <source>
        <dbReference type="SAM" id="Phobius"/>
    </source>
</evidence>
<evidence type="ECO:0000313" key="3">
    <source>
        <dbReference type="Proteomes" id="UP000289465"/>
    </source>
</evidence>
<dbReference type="EMBL" id="UFQC01000008">
    <property type="protein sequence ID" value="SSW65937.1"/>
    <property type="molecule type" value="Genomic_DNA"/>
</dbReference>
<keyword evidence="1" id="KW-0472">Membrane</keyword>
<feature type="transmembrane region" description="Helical" evidence="1">
    <location>
        <begin position="340"/>
        <end position="361"/>
    </location>
</feature>
<accession>A0A446CDI7</accession>
<name>A0A446CDI7_9BURK</name>
<keyword evidence="1" id="KW-1133">Transmembrane helix</keyword>
<dbReference type="Proteomes" id="UP000289465">
    <property type="component" value="Unassembled WGS sequence"/>
</dbReference>
<dbReference type="RefSeq" id="WP_165360133.1">
    <property type="nucleotide sequence ID" value="NZ_UFQC01000008.1"/>
</dbReference>
<keyword evidence="1" id="KW-0812">Transmembrane</keyword>
<evidence type="ECO:0008006" key="4">
    <source>
        <dbReference type="Google" id="ProtNLM"/>
    </source>
</evidence>